<accession>A0A6A6SZ07</accession>
<reference evidence="7" key="1">
    <citation type="journal article" date="2020" name="Stud. Mycol.">
        <title>101 Dothideomycetes genomes: a test case for predicting lifestyles and emergence of pathogens.</title>
        <authorList>
            <person name="Haridas S."/>
            <person name="Albert R."/>
            <person name="Binder M."/>
            <person name="Bloem J."/>
            <person name="Labutti K."/>
            <person name="Salamov A."/>
            <person name="Andreopoulos B."/>
            <person name="Baker S."/>
            <person name="Barry K."/>
            <person name="Bills G."/>
            <person name="Bluhm B."/>
            <person name="Cannon C."/>
            <person name="Castanera R."/>
            <person name="Culley D."/>
            <person name="Daum C."/>
            <person name="Ezra D."/>
            <person name="Gonzalez J."/>
            <person name="Henrissat B."/>
            <person name="Kuo A."/>
            <person name="Liang C."/>
            <person name="Lipzen A."/>
            <person name="Lutzoni F."/>
            <person name="Magnuson J."/>
            <person name="Mondo S."/>
            <person name="Nolan M."/>
            <person name="Ohm R."/>
            <person name="Pangilinan J."/>
            <person name="Park H.-J."/>
            <person name="Ramirez L."/>
            <person name="Alfaro M."/>
            <person name="Sun H."/>
            <person name="Tritt A."/>
            <person name="Yoshinaga Y."/>
            <person name="Zwiers L.-H."/>
            <person name="Turgeon B."/>
            <person name="Goodwin S."/>
            <person name="Spatafora J."/>
            <person name="Crous P."/>
            <person name="Grigoriev I."/>
        </authorList>
    </citation>
    <scope>NUCLEOTIDE SEQUENCE</scope>
    <source>
        <strain evidence="7">CBS 122681</strain>
    </source>
</reference>
<evidence type="ECO:0000256" key="3">
    <source>
        <dbReference type="ARBA" id="ARBA00023125"/>
    </source>
</evidence>
<name>A0A6A6SZ07_9PLEO</name>
<sequence length="421" mass="48125">MWFDEPELERGGYQFFLFQENTPCWVDSFAAALEGGYPKLPSAPPEVLENLRNCQPHLIQDRAWVLMYYSMVLSQVSNKDSDRHSIKKKLRRNIWLTLHDARLLLEPSELHITALTLLACNAEEFTTPSLCWMLAATACRMLQALGINQKRLDPETRQRRKMMFWHLNLLDKGLSIIFGRPPTFHRAMAKEIGMPSLEQLMASQPRGMSSGAPRLFGTHYFHQRLLLTQVMGDVWNCLYEDAEPDVQRIERVSRDVDGWYQRARTVLDASAISEKPFLEPAGAASIDIALHCLDFLHHYIQVMLYRAYPGTRSNCVMSSKAMLRVLEHLVSDGDEPYMLSVWQLLCCPFTPFLELFSEILSNGQGASEGNQETLATMQLLLTYLHTMSPSHTLATKLERIAEVFVRQAEAVIDPQAIKSIY</sequence>
<keyword evidence="5" id="KW-0539">Nucleus</keyword>
<protein>
    <recommendedName>
        <fullName evidence="6">Xylanolytic transcriptional activator regulatory domain-containing protein</fullName>
    </recommendedName>
</protein>
<comment type="subcellular location">
    <subcellularLocation>
        <location evidence="1">Nucleus</location>
    </subcellularLocation>
</comment>
<feature type="domain" description="Xylanolytic transcriptional activator regulatory" evidence="6">
    <location>
        <begin position="131"/>
        <end position="201"/>
    </location>
</feature>
<dbReference type="InterPro" id="IPR050987">
    <property type="entry name" value="AtrR-like"/>
</dbReference>
<keyword evidence="8" id="KW-1185">Reference proteome</keyword>
<evidence type="ECO:0000259" key="6">
    <source>
        <dbReference type="SMART" id="SM00906"/>
    </source>
</evidence>
<dbReference type="GO" id="GO:0003700">
    <property type="term" value="F:DNA-binding transcription factor activity"/>
    <property type="evidence" value="ECO:0007669"/>
    <property type="project" value="InterPro"/>
</dbReference>
<proteinExistence type="predicted"/>
<dbReference type="Proteomes" id="UP000799324">
    <property type="component" value="Unassembled WGS sequence"/>
</dbReference>
<dbReference type="GO" id="GO:0005634">
    <property type="term" value="C:nucleus"/>
    <property type="evidence" value="ECO:0007669"/>
    <property type="project" value="UniProtKB-SubCell"/>
</dbReference>
<dbReference type="PANTHER" id="PTHR46910:SF37">
    <property type="entry name" value="ZN(II)2CYS6 TRANSCRIPTION FACTOR (EUROFUNG)"/>
    <property type="match status" value="1"/>
</dbReference>
<dbReference type="GO" id="GO:0006351">
    <property type="term" value="P:DNA-templated transcription"/>
    <property type="evidence" value="ECO:0007669"/>
    <property type="project" value="InterPro"/>
</dbReference>
<dbReference type="InterPro" id="IPR007219">
    <property type="entry name" value="XnlR_reg_dom"/>
</dbReference>
<evidence type="ECO:0000313" key="7">
    <source>
        <dbReference type="EMBL" id="KAF2651823.1"/>
    </source>
</evidence>
<keyword evidence="2" id="KW-0805">Transcription regulation</keyword>
<dbReference type="OrthoDB" id="103819at2759"/>
<evidence type="ECO:0000256" key="5">
    <source>
        <dbReference type="ARBA" id="ARBA00023242"/>
    </source>
</evidence>
<organism evidence="7 8">
    <name type="scientific">Lophiostoma macrostomum CBS 122681</name>
    <dbReference type="NCBI Taxonomy" id="1314788"/>
    <lineage>
        <taxon>Eukaryota</taxon>
        <taxon>Fungi</taxon>
        <taxon>Dikarya</taxon>
        <taxon>Ascomycota</taxon>
        <taxon>Pezizomycotina</taxon>
        <taxon>Dothideomycetes</taxon>
        <taxon>Pleosporomycetidae</taxon>
        <taxon>Pleosporales</taxon>
        <taxon>Lophiostomataceae</taxon>
        <taxon>Lophiostoma</taxon>
    </lineage>
</organism>
<dbReference type="AlphaFoldDB" id="A0A6A6SZ07"/>
<keyword evidence="3" id="KW-0238">DNA-binding</keyword>
<dbReference type="GO" id="GO:0003677">
    <property type="term" value="F:DNA binding"/>
    <property type="evidence" value="ECO:0007669"/>
    <property type="project" value="UniProtKB-KW"/>
</dbReference>
<evidence type="ECO:0000256" key="4">
    <source>
        <dbReference type="ARBA" id="ARBA00023163"/>
    </source>
</evidence>
<evidence type="ECO:0000313" key="8">
    <source>
        <dbReference type="Proteomes" id="UP000799324"/>
    </source>
</evidence>
<keyword evidence="4" id="KW-0804">Transcription</keyword>
<gene>
    <name evidence="7" type="ORF">K491DRAFT_76481</name>
</gene>
<dbReference type="GO" id="GO:0008270">
    <property type="term" value="F:zinc ion binding"/>
    <property type="evidence" value="ECO:0007669"/>
    <property type="project" value="InterPro"/>
</dbReference>
<dbReference type="Pfam" id="PF04082">
    <property type="entry name" value="Fungal_trans"/>
    <property type="match status" value="1"/>
</dbReference>
<evidence type="ECO:0000256" key="2">
    <source>
        <dbReference type="ARBA" id="ARBA00023015"/>
    </source>
</evidence>
<dbReference type="SMART" id="SM00906">
    <property type="entry name" value="Fungal_trans"/>
    <property type="match status" value="1"/>
</dbReference>
<dbReference type="PANTHER" id="PTHR46910">
    <property type="entry name" value="TRANSCRIPTION FACTOR PDR1"/>
    <property type="match status" value="1"/>
</dbReference>
<dbReference type="CDD" id="cd12148">
    <property type="entry name" value="fungal_TF_MHR"/>
    <property type="match status" value="1"/>
</dbReference>
<evidence type="ECO:0000256" key="1">
    <source>
        <dbReference type="ARBA" id="ARBA00004123"/>
    </source>
</evidence>
<dbReference type="EMBL" id="MU004416">
    <property type="protein sequence ID" value="KAF2651823.1"/>
    <property type="molecule type" value="Genomic_DNA"/>
</dbReference>